<feature type="transmembrane region" description="Helical" evidence="6">
    <location>
        <begin position="249"/>
        <end position="273"/>
    </location>
</feature>
<evidence type="ECO:0000313" key="10">
    <source>
        <dbReference type="Proteomes" id="UP000325785"/>
    </source>
</evidence>
<evidence type="ECO:0000313" key="9">
    <source>
        <dbReference type="Proteomes" id="UP000051401"/>
    </source>
</evidence>
<keyword evidence="4 6" id="KW-1133">Transmembrane helix</keyword>
<dbReference type="InterPro" id="IPR043428">
    <property type="entry name" value="LivM-like"/>
</dbReference>
<reference evidence="7 9" key="1">
    <citation type="submission" date="2015-04" db="EMBL/GenBank/DDBJ databases">
        <title>The draft genome sequence of Roseovarius indicus B108T.</title>
        <authorList>
            <person name="Li G."/>
            <person name="Lai Q."/>
            <person name="Shao Z."/>
            <person name="Yan P."/>
        </authorList>
    </citation>
    <scope>NUCLEOTIDE SEQUENCE [LARGE SCALE GENOMIC DNA]</scope>
    <source>
        <strain evidence="7 9">B108</strain>
    </source>
</reference>
<feature type="transmembrane region" description="Helical" evidence="6">
    <location>
        <begin position="285"/>
        <end position="304"/>
    </location>
</feature>
<evidence type="ECO:0000313" key="7">
    <source>
        <dbReference type="EMBL" id="KRS16382.1"/>
    </source>
</evidence>
<dbReference type="RefSeq" id="WP_057818375.1">
    <property type="nucleotide sequence ID" value="NZ_CP031598.1"/>
</dbReference>
<keyword evidence="5 6" id="KW-0472">Membrane</keyword>
<name>A0A0T5P676_9RHOB</name>
<sequence length="319" mass="34228">MVGSYRMIEGVVVLAAMVAAGPVVALLSGDVYQLAVFERALIYAVAAASLNMILGFGGMVSFGHAVYLGIGCYATGILANADILPIWIQLPVVMAASALVALFIGLIVLRTSGVYFIMITLALAQIFYYLAVSSSYFGGDDGMVIYERTTLLWGYDPFDSWHFYFFVAGITVLCILLVNHLVRSDFGRRLVACRENPTRATALGFNVFAVRLVGFVLAGVICGIAGFLLANQAEFATPGYASWQRSGELLVIVILGGVGTRFGPVYGAFAFVLLESVLAGYTTHWPILFGPFLICVVMFFHKGLAGLVDRLIPGRARAG</sequence>
<dbReference type="EMBL" id="CP031598">
    <property type="protein sequence ID" value="QEW28450.1"/>
    <property type="molecule type" value="Genomic_DNA"/>
</dbReference>
<dbReference type="Proteomes" id="UP000051401">
    <property type="component" value="Unassembled WGS sequence"/>
</dbReference>
<reference evidence="8 10" key="2">
    <citation type="submission" date="2018-08" db="EMBL/GenBank/DDBJ databases">
        <title>Genetic Globetrotter - A new plasmid hitch-hiking vast phylogenetic and geographic distances.</title>
        <authorList>
            <person name="Vollmers J."/>
            <person name="Petersen J."/>
        </authorList>
    </citation>
    <scope>NUCLEOTIDE SEQUENCE [LARGE SCALE GENOMIC DNA]</scope>
    <source>
        <strain evidence="8 10">DSM 26383</strain>
    </source>
</reference>
<comment type="subcellular location">
    <subcellularLocation>
        <location evidence="1">Cell membrane</location>
        <topology evidence="1">Multi-pass membrane protein</topology>
    </subcellularLocation>
</comment>
<evidence type="ECO:0000256" key="2">
    <source>
        <dbReference type="ARBA" id="ARBA00022475"/>
    </source>
</evidence>
<feature type="transmembrane region" description="Helical" evidence="6">
    <location>
        <begin position="40"/>
        <end position="66"/>
    </location>
</feature>
<keyword evidence="9" id="KW-1185">Reference proteome</keyword>
<feature type="transmembrane region" description="Helical" evidence="6">
    <location>
        <begin position="203"/>
        <end position="229"/>
    </location>
</feature>
<feature type="transmembrane region" description="Helical" evidence="6">
    <location>
        <begin position="86"/>
        <end position="109"/>
    </location>
</feature>
<evidence type="ECO:0000313" key="8">
    <source>
        <dbReference type="EMBL" id="QEW28450.1"/>
    </source>
</evidence>
<feature type="transmembrane region" description="Helical" evidence="6">
    <location>
        <begin position="161"/>
        <end position="182"/>
    </location>
</feature>
<feature type="transmembrane region" description="Helical" evidence="6">
    <location>
        <begin position="114"/>
        <end position="131"/>
    </location>
</feature>
<proteinExistence type="predicted"/>
<dbReference type="CDD" id="cd06581">
    <property type="entry name" value="TM_PBP1_LivM_like"/>
    <property type="match status" value="1"/>
</dbReference>
<dbReference type="STRING" id="540747.SAMN04488031_105105"/>
<accession>A0A0T5P676</accession>
<dbReference type="GO" id="GO:0005886">
    <property type="term" value="C:plasma membrane"/>
    <property type="evidence" value="ECO:0007669"/>
    <property type="project" value="UniProtKB-SubCell"/>
</dbReference>
<keyword evidence="2" id="KW-1003">Cell membrane</keyword>
<dbReference type="PANTHER" id="PTHR30482">
    <property type="entry name" value="HIGH-AFFINITY BRANCHED-CHAIN AMINO ACID TRANSPORT SYSTEM PERMEASE"/>
    <property type="match status" value="1"/>
</dbReference>
<feature type="transmembrane region" description="Helical" evidence="6">
    <location>
        <begin position="6"/>
        <end position="28"/>
    </location>
</feature>
<dbReference type="KEGG" id="rid:RIdsm_04281"/>
<evidence type="ECO:0000256" key="5">
    <source>
        <dbReference type="ARBA" id="ARBA00023136"/>
    </source>
</evidence>
<dbReference type="GO" id="GO:0015658">
    <property type="term" value="F:branched-chain amino acid transmembrane transporter activity"/>
    <property type="evidence" value="ECO:0007669"/>
    <property type="project" value="InterPro"/>
</dbReference>
<dbReference type="OrthoDB" id="9804361at2"/>
<dbReference type="AlphaFoldDB" id="A0A0T5P676"/>
<dbReference type="Proteomes" id="UP000325785">
    <property type="component" value="Chromosome"/>
</dbReference>
<dbReference type="PANTHER" id="PTHR30482:SF17">
    <property type="entry name" value="ABC TRANSPORTER ATP-BINDING PROTEIN"/>
    <property type="match status" value="1"/>
</dbReference>
<protein>
    <submittedName>
        <fullName evidence="8">Leucine/isoleucine/valine transporter permease subunit</fullName>
    </submittedName>
</protein>
<organism evidence="7 9">
    <name type="scientific">Roseovarius indicus</name>
    <dbReference type="NCBI Taxonomy" id="540747"/>
    <lineage>
        <taxon>Bacteria</taxon>
        <taxon>Pseudomonadati</taxon>
        <taxon>Pseudomonadota</taxon>
        <taxon>Alphaproteobacteria</taxon>
        <taxon>Rhodobacterales</taxon>
        <taxon>Roseobacteraceae</taxon>
        <taxon>Roseovarius</taxon>
    </lineage>
</organism>
<dbReference type="PATRIC" id="fig|540747.5.peg.1513"/>
<gene>
    <name evidence="8" type="ORF">RIdsm_04281</name>
    <name evidence="7" type="ORF">XM52_18800</name>
</gene>
<dbReference type="InterPro" id="IPR001851">
    <property type="entry name" value="ABC_transp_permease"/>
</dbReference>
<evidence type="ECO:0000256" key="4">
    <source>
        <dbReference type="ARBA" id="ARBA00022989"/>
    </source>
</evidence>
<keyword evidence="3 6" id="KW-0812">Transmembrane</keyword>
<evidence type="ECO:0000256" key="6">
    <source>
        <dbReference type="SAM" id="Phobius"/>
    </source>
</evidence>
<dbReference type="Pfam" id="PF02653">
    <property type="entry name" value="BPD_transp_2"/>
    <property type="match status" value="1"/>
</dbReference>
<evidence type="ECO:0000256" key="1">
    <source>
        <dbReference type="ARBA" id="ARBA00004651"/>
    </source>
</evidence>
<dbReference type="EMBL" id="LAXI01000014">
    <property type="protein sequence ID" value="KRS16382.1"/>
    <property type="molecule type" value="Genomic_DNA"/>
</dbReference>
<evidence type="ECO:0000256" key="3">
    <source>
        <dbReference type="ARBA" id="ARBA00022692"/>
    </source>
</evidence>